<organism evidence="3 4">
    <name type="scientific">Tumidithrix elongata BACA0141</name>
    <dbReference type="NCBI Taxonomy" id="2716417"/>
    <lineage>
        <taxon>Bacteria</taxon>
        <taxon>Bacillati</taxon>
        <taxon>Cyanobacteriota</taxon>
        <taxon>Cyanophyceae</taxon>
        <taxon>Pseudanabaenales</taxon>
        <taxon>Pseudanabaenaceae</taxon>
        <taxon>Tumidithrix</taxon>
        <taxon>Tumidithrix elongata</taxon>
    </lineage>
</organism>
<evidence type="ECO:0000313" key="3">
    <source>
        <dbReference type="EMBL" id="MEE3716541.1"/>
    </source>
</evidence>
<comment type="caution">
    <text evidence="3">The sequence shown here is derived from an EMBL/GenBank/DDBJ whole genome shotgun (WGS) entry which is preliminary data.</text>
</comment>
<keyword evidence="4" id="KW-1185">Reference proteome</keyword>
<dbReference type="EMBL" id="JAZBJZ010000021">
    <property type="protein sequence ID" value="MEE3716541.1"/>
    <property type="molecule type" value="Genomic_DNA"/>
</dbReference>
<feature type="domain" description="Teneurin-like YD-shell" evidence="2">
    <location>
        <begin position="27"/>
        <end position="123"/>
    </location>
</feature>
<dbReference type="InterPro" id="IPR050708">
    <property type="entry name" value="T6SS_VgrG/RHS"/>
</dbReference>
<dbReference type="PANTHER" id="PTHR32305:SF15">
    <property type="entry name" value="PROTEIN RHSA-RELATED"/>
    <property type="match status" value="1"/>
</dbReference>
<evidence type="ECO:0000259" key="2">
    <source>
        <dbReference type="Pfam" id="PF25023"/>
    </source>
</evidence>
<proteinExistence type="predicted"/>
<dbReference type="AlphaFoldDB" id="A0AAW9Q1P3"/>
<dbReference type="Proteomes" id="UP001333818">
    <property type="component" value="Unassembled WGS sequence"/>
</dbReference>
<dbReference type="NCBIfam" id="TIGR03696">
    <property type="entry name" value="Rhs_assc_core"/>
    <property type="match status" value="1"/>
</dbReference>
<dbReference type="InterPro" id="IPR056823">
    <property type="entry name" value="TEN-like_YD-shell"/>
</dbReference>
<dbReference type="PANTHER" id="PTHR32305">
    <property type="match status" value="1"/>
</dbReference>
<reference evidence="3" key="1">
    <citation type="submission" date="2024-01" db="EMBL/GenBank/DDBJ databases">
        <title>Bank of Algae and Cyanobacteria of the Azores (BACA) strain genomes.</title>
        <authorList>
            <person name="Luz R."/>
            <person name="Cordeiro R."/>
            <person name="Fonseca A."/>
            <person name="Goncalves V."/>
        </authorList>
    </citation>
    <scope>NUCLEOTIDE SEQUENCE</scope>
    <source>
        <strain evidence="3">BACA0141</strain>
    </source>
</reference>
<sequence>MATTERYVYDRDHIMLVFVGSTLKERYLYGANLDQVLAVEASSQVNWTLSDYLGTVRDLVSSAGVVQKHIKYDSFGNVTAQSAPTVKSRFGFTGREFDSETGLYYYRSRYYDSAVGRFISEDRIGFAGGDANLYRYVGNSATNGTDPFGLQTYVLQLGTTLGKAAGTVATGAELSVLAPVLAFAGVLLGFPSAAGEGSDKVRPLPVSGFTNTAGTGFGGGILTFPVPQRRRPIIFSTNNNLCQIPYVFPAVEKGESWVTRDAKAQAREEDRDPCDLLKEWLNDEQQKTKNLRDKQYIRDIVKAQKYLKCRNMDKREENY</sequence>
<name>A0AAW9Q1P3_9CYAN</name>
<dbReference type="Gene3D" id="2.180.10.10">
    <property type="entry name" value="RHS repeat-associated core"/>
    <property type="match status" value="1"/>
</dbReference>
<evidence type="ECO:0000256" key="1">
    <source>
        <dbReference type="ARBA" id="ARBA00022737"/>
    </source>
</evidence>
<accession>A0AAW9Q1P3</accession>
<keyword evidence="1" id="KW-0677">Repeat</keyword>
<dbReference type="Pfam" id="PF25023">
    <property type="entry name" value="TEN_YD-shell"/>
    <property type="match status" value="1"/>
</dbReference>
<protein>
    <submittedName>
        <fullName evidence="3">RHS repeat-associated core domain-containing protein</fullName>
    </submittedName>
</protein>
<evidence type="ECO:0000313" key="4">
    <source>
        <dbReference type="Proteomes" id="UP001333818"/>
    </source>
</evidence>
<dbReference type="RefSeq" id="WP_330482969.1">
    <property type="nucleotide sequence ID" value="NZ_JAZBJZ010000021.1"/>
</dbReference>
<gene>
    <name evidence="3" type="ORF">V2H45_07270</name>
</gene>
<dbReference type="InterPro" id="IPR022385">
    <property type="entry name" value="Rhs_assc_core"/>
</dbReference>